<feature type="domain" description="Nucleotidyl transferase" evidence="1">
    <location>
        <begin position="6"/>
        <end position="278"/>
    </location>
</feature>
<name>A0A2W4W0K5_9CYAN</name>
<protein>
    <submittedName>
        <fullName evidence="3">Mannose-1-phosphate guanylyltransferase</fullName>
    </submittedName>
</protein>
<evidence type="ECO:0000259" key="1">
    <source>
        <dbReference type="Pfam" id="PF00483"/>
    </source>
</evidence>
<dbReference type="InterPro" id="IPR051161">
    <property type="entry name" value="Mannose-6P_isomerase_type2"/>
</dbReference>
<feature type="domain" description="MannoseP isomerase/GMP-like beta-helix" evidence="2">
    <location>
        <begin position="317"/>
        <end position="369"/>
    </location>
</feature>
<dbReference type="Pfam" id="PF00483">
    <property type="entry name" value="NTP_transferase"/>
    <property type="match status" value="1"/>
</dbReference>
<dbReference type="EMBL" id="QBMC01000144">
    <property type="protein sequence ID" value="PZO12618.1"/>
    <property type="molecule type" value="Genomic_DNA"/>
</dbReference>
<proteinExistence type="predicted"/>
<gene>
    <name evidence="3" type="ORF">DCF25_17325</name>
</gene>
<accession>A0A2W4W0K5</accession>
<reference evidence="4" key="1">
    <citation type="submission" date="2018-04" db="EMBL/GenBank/DDBJ databases">
        <authorList>
            <person name="Cornet L."/>
        </authorList>
    </citation>
    <scope>NUCLEOTIDE SEQUENCE [LARGE SCALE GENOMIC DNA]</scope>
</reference>
<keyword evidence="3" id="KW-0548">Nucleotidyltransferase</keyword>
<dbReference type="SUPFAM" id="SSF159283">
    <property type="entry name" value="Guanosine diphospho-D-mannose pyrophosphorylase/mannose-6-phosphate isomerase linker domain"/>
    <property type="match status" value="1"/>
</dbReference>
<dbReference type="InterPro" id="IPR005835">
    <property type="entry name" value="NTP_transferase_dom"/>
</dbReference>
<reference evidence="3 4" key="2">
    <citation type="submission" date="2018-06" db="EMBL/GenBank/DDBJ databases">
        <title>Metagenomic assembly of (sub)arctic Cyanobacteria and their associated microbiome from non-axenic cultures.</title>
        <authorList>
            <person name="Baurain D."/>
        </authorList>
    </citation>
    <scope>NUCLEOTIDE SEQUENCE [LARGE SCALE GENOMIC DNA]</scope>
    <source>
        <strain evidence="3">ULC129bin1</strain>
    </source>
</reference>
<dbReference type="InterPro" id="IPR029044">
    <property type="entry name" value="Nucleotide-diphossugar_trans"/>
</dbReference>
<keyword evidence="3" id="KW-0808">Transferase</keyword>
<dbReference type="CDD" id="cd02509">
    <property type="entry name" value="GDP-M1P_Guanylyltransferase"/>
    <property type="match status" value="1"/>
</dbReference>
<dbReference type="PANTHER" id="PTHR46390">
    <property type="entry name" value="MANNOSE-1-PHOSPHATE GUANYLYLTRANSFERASE"/>
    <property type="match status" value="1"/>
</dbReference>
<dbReference type="Gene3D" id="3.90.550.10">
    <property type="entry name" value="Spore Coat Polysaccharide Biosynthesis Protein SpsA, Chain A"/>
    <property type="match status" value="1"/>
</dbReference>
<dbReference type="SUPFAM" id="SSF53448">
    <property type="entry name" value="Nucleotide-diphospho-sugar transferases"/>
    <property type="match status" value="1"/>
</dbReference>
<organism evidence="3 4">
    <name type="scientific">Leptolyngbya foveolarum</name>
    <dbReference type="NCBI Taxonomy" id="47253"/>
    <lineage>
        <taxon>Bacteria</taxon>
        <taxon>Bacillati</taxon>
        <taxon>Cyanobacteriota</taxon>
        <taxon>Cyanophyceae</taxon>
        <taxon>Leptolyngbyales</taxon>
        <taxon>Leptolyngbyaceae</taxon>
        <taxon>Leptolyngbya group</taxon>
        <taxon>Leptolyngbya</taxon>
    </lineage>
</organism>
<dbReference type="Proteomes" id="UP000249354">
    <property type="component" value="Unassembled WGS sequence"/>
</dbReference>
<dbReference type="InterPro" id="IPR049577">
    <property type="entry name" value="GMPP_N"/>
</dbReference>
<comment type="caution">
    <text evidence="3">The sequence shown here is derived from an EMBL/GenBank/DDBJ whole genome shotgun (WGS) entry which is preliminary data.</text>
</comment>
<evidence type="ECO:0000313" key="3">
    <source>
        <dbReference type="EMBL" id="PZO12618.1"/>
    </source>
</evidence>
<dbReference type="PANTHER" id="PTHR46390:SF1">
    <property type="entry name" value="MANNOSE-1-PHOSPHATE GUANYLYLTRANSFERASE"/>
    <property type="match status" value="1"/>
</dbReference>
<sequence length="381" mass="42054">MARFIPIILAGGKGERFWPVSRLKWPKQFLRLDGSQRSLLQSTADRLLPLAPWESLFVITASHLAEGVRAQLPEIPPENILVEPQGRDTAPAVAWATLEVAKRYGEEVVCGFFPADHYITDRQRYCDTLRAAADLAVREGAIATLSIHPTFPSTGYGYIEQGPQAGTFSAGIVADLPAYKVSRFTEKPDQETAEGFLKSGRYSWNSGIFIFPAAVMIAELETYAPEMTAALKDKGVDAYATLKKLSIDYAVMEKTDRAYVMPANFGWDDLGDWNAIERMLTGKASEESTPENKTQVGDAQLEGNTQNNAQNIELCQHLGLDTQGSILYSADANELIVTIGLEDVVVVRDGNATLIVKKDRTQDIKQIVKTIGQDDRFKHLL</sequence>
<evidence type="ECO:0000259" key="2">
    <source>
        <dbReference type="Pfam" id="PF22640"/>
    </source>
</evidence>
<dbReference type="GO" id="GO:0009298">
    <property type="term" value="P:GDP-mannose biosynthetic process"/>
    <property type="evidence" value="ECO:0007669"/>
    <property type="project" value="TreeGrafter"/>
</dbReference>
<dbReference type="AlphaFoldDB" id="A0A2W4W0K5"/>
<evidence type="ECO:0000313" key="4">
    <source>
        <dbReference type="Proteomes" id="UP000249354"/>
    </source>
</evidence>
<dbReference type="InterPro" id="IPR054566">
    <property type="entry name" value="ManC/GMP-like_b-helix"/>
</dbReference>
<dbReference type="GO" id="GO:0004475">
    <property type="term" value="F:mannose-1-phosphate guanylyltransferase (GTP) activity"/>
    <property type="evidence" value="ECO:0007669"/>
    <property type="project" value="InterPro"/>
</dbReference>
<dbReference type="Pfam" id="PF22640">
    <property type="entry name" value="ManC_GMP_beta-helix"/>
    <property type="match status" value="1"/>
</dbReference>